<evidence type="ECO:0000256" key="2">
    <source>
        <dbReference type="SAM" id="SignalP"/>
    </source>
</evidence>
<comment type="caution">
    <text evidence="3">The sequence shown here is derived from an EMBL/GenBank/DDBJ whole genome shotgun (WGS) entry which is preliminary data.</text>
</comment>
<accession>A0A1T3NYM3</accession>
<proteinExistence type="predicted"/>
<evidence type="ECO:0000313" key="4">
    <source>
        <dbReference type="Proteomes" id="UP000190037"/>
    </source>
</evidence>
<dbReference type="EMBL" id="MWQN01000001">
    <property type="protein sequence ID" value="OPC81802.1"/>
    <property type="molecule type" value="Genomic_DNA"/>
</dbReference>
<sequence length="95" mass="9811">MDAAMVTAIAALVGAPLAAAAAMYGSRQSGRAQREGGVIGGYNSLTDQLQEERGDLRQQVQDLRRELAAERSAKAALEAECSLLRAQLAALGGGP</sequence>
<feature type="coiled-coil region" evidence="1">
    <location>
        <begin position="42"/>
        <end position="87"/>
    </location>
</feature>
<dbReference type="SUPFAM" id="SSF90257">
    <property type="entry name" value="Myosin rod fragments"/>
    <property type="match status" value="1"/>
</dbReference>
<keyword evidence="1" id="KW-0175">Coiled coil</keyword>
<name>A0A1T3NYM3_9ACTN</name>
<keyword evidence="2" id="KW-0732">Signal</keyword>
<feature type="signal peptide" evidence="2">
    <location>
        <begin position="1"/>
        <end position="21"/>
    </location>
</feature>
<protein>
    <submittedName>
        <fullName evidence="3">Uncharacterized protein</fullName>
    </submittedName>
</protein>
<dbReference type="OrthoDB" id="4288181at2"/>
<dbReference type="STRING" id="159449.B4N89_13430"/>
<dbReference type="Gene3D" id="1.20.5.1700">
    <property type="match status" value="1"/>
</dbReference>
<organism evidence="3 4">
    <name type="scientific">Embleya scabrispora</name>
    <dbReference type="NCBI Taxonomy" id="159449"/>
    <lineage>
        <taxon>Bacteria</taxon>
        <taxon>Bacillati</taxon>
        <taxon>Actinomycetota</taxon>
        <taxon>Actinomycetes</taxon>
        <taxon>Kitasatosporales</taxon>
        <taxon>Streptomycetaceae</taxon>
        <taxon>Embleya</taxon>
    </lineage>
</organism>
<dbReference type="Proteomes" id="UP000190037">
    <property type="component" value="Unassembled WGS sequence"/>
</dbReference>
<gene>
    <name evidence="3" type="ORF">B4N89_13430</name>
</gene>
<dbReference type="AlphaFoldDB" id="A0A1T3NYM3"/>
<feature type="chain" id="PRO_5013250431" evidence="2">
    <location>
        <begin position="22"/>
        <end position="95"/>
    </location>
</feature>
<dbReference type="RefSeq" id="WP_078976075.1">
    <property type="nucleotide sequence ID" value="NZ_MWQN01000001.1"/>
</dbReference>
<reference evidence="3 4" key="1">
    <citation type="submission" date="2017-03" db="EMBL/GenBank/DDBJ databases">
        <title>Draft genome sequence of Streptomyces scabrisporus NF3, endophyte isolated from Amphipterygium adstringens.</title>
        <authorList>
            <person name="Vazquez M."/>
            <person name="Ceapa C.D."/>
            <person name="Rodriguez Luna D."/>
            <person name="Sanchez Esquivel S."/>
        </authorList>
    </citation>
    <scope>NUCLEOTIDE SEQUENCE [LARGE SCALE GENOMIC DNA]</scope>
    <source>
        <strain evidence="3 4">NF3</strain>
    </source>
</reference>
<keyword evidence="4" id="KW-1185">Reference proteome</keyword>
<evidence type="ECO:0000256" key="1">
    <source>
        <dbReference type="SAM" id="Coils"/>
    </source>
</evidence>
<evidence type="ECO:0000313" key="3">
    <source>
        <dbReference type="EMBL" id="OPC81802.1"/>
    </source>
</evidence>